<dbReference type="Proteomes" id="UP000327362">
    <property type="component" value="Chromosome"/>
</dbReference>
<evidence type="ECO:0000256" key="1">
    <source>
        <dbReference type="ARBA" id="ARBA00010923"/>
    </source>
</evidence>
<dbReference type="GO" id="GO:0003677">
    <property type="term" value="F:DNA binding"/>
    <property type="evidence" value="ECO:0007669"/>
    <property type="project" value="UniProtKB-KW"/>
</dbReference>
<dbReference type="PANTHER" id="PTHR43140:SF1">
    <property type="entry name" value="TYPE I RESTRICTION ENZYME ECOKI SPECIFICITY SUBUNIT"/>
    <property type="match status" value="1"/>
</dbReference>
<reference evidence="5 6" key="1">
    <citation type="submission" date="2019-09" db="EMBL/GenBank/DDBJ databases">
        <title>Complete genome sequence of Mycobacterium avium subsp. hominissuis strain JP-H-1.</title>
        <authorList>
            <person name="Kinoshita Y."/>
            <person name="Niwa H."/>
            <person name="Uchida-Fujii E."/>
            <person name="Nukada T."/>
        </authorList>
    </citation>
    <scope>NUCLEOTIDE SEQUENCE [LARGE SCALE GENOMIC DNA]</scope>
    <source>
        <strain evidence="5 6">JP-H-1</strain>
    </source>
</reference>
<evidence type="ECO:0000313" key="5">
    <source>
        <dbReference type="EMBL" id="BBN47756.1"/>
    </source>
</evidence>
<evidence type="ECO:0000256" key="2">
    <source>
        <dbReference type="ARBA" id="ARBA00022747"/>
    </source>
</evidence>
<evidence type="ECO:0000313" key="6">
    <source>
        <dbReference type="Proteomes" id="UP000327362"/>
    </source>
</evidence>
<dbReference type="CDD" id="cd17262">
    <property type="entry name" value="RMtype1_S_Aco12261I-TRD2-CR2"/>
    <property type="match status" value="1"/>
</dbReference>
<dbReference type="EMBL" id="AP020326">
    <property type="protein sequence ID" value="BBN47756.1"/>
    <property type="molecule type" value="Genomic_DNA"/>
</dbReference>
<name>A0AAI8SMM1_MYCAV</name>
<dbReference type="Gene3D" id="3.90.220.20">
    <property type="entry name" value="DNA methylase specificity domains"/>
    <property type="match status" value="2"/>
</dbReference>
<dbReference type="InterPro" id="IPR000055">
    <property type="entry name" value="Restrct_endonuc_typeI_TRD"/>
</dbReference>
<dbReference type="Pfam" id="PF01420">
    <property type="entry name" value="Methylase_S"/>
    <property type="match status" value="1"/>
</dbReference>
<protein>
    <submittedName>
        <fullName evidence="5">Uncharacterized protein</fullName>
    </submittedName>
</protein>
<dbReference type="REBASE" id="367569">
    <property type="entry name" value="S.MavJPH1ORF22300P"/>
</dbReference>
<dbReference type="CDD" id="cd17261">
    <property type="entry name" value="RMtype1_S_EcoKI-TRD2-CR2_like"/>
    <property type="match status" value="1"/>
</dbReference>
<dbReference type="GO" id="GO:0009307">
    <property type="term" value="P:DNA restriction-modification system"/>
    <property type="evidence" value="ECO:0007669"/>
    <property type="project" value="UniProtKB-KW"/>
</dbReference>
<evidence type="ECO:0000256" key="3">
    <source>
        <dbReference type="ARBA" id="ARBA00023125"/>
    </source>
</evidence>
<dbReference type="AlphaFoldDB" id="A0AAI8SMM1"/>
<accession>A0AAI8SMM1</accession>
<keyword evidence="3" id="KW-0238">DNA-binding</keyword>
<dbReference type="SUPFAM" id="SSF116734">
    <property type="entry name" value="DNA methylase specificity domain"/>
    <property type="match status" value="2"/>
</dbReference>
<comment type="subunit">
    <text evidence="4">The methyltransferase is composed of M and S polypeptides.</text>
</comment>
<evidence type="ECO:0000256" key="4">
    <source>
        <dbReference type="ARBA" id="ARBA00038652"/>
    </source>
</evidence>
<dbReference type="PANTHER" id="PTHR43140">
    <property type="entry name" value="TYPE-1 RESTRICTION ENZYME ECOKI SPECIFICITY PROTEIN"/>
    <property type="match status" value="1"/>
</dbReference>
<dbReference type="RefSeq" id="WP_075362277.1">
    <property type="nucleotide sequence ID" value="NZ_AP020326.1"/>
</dbReference>
<keyword evidence="2" id="KW-0680">Restriction system</keyword>
<organism evidence="5 6">
    <name type="scientific">Mycobacterium avium subsp. hominissuis</name>
    <dbReference type="NCBI Taxonomy" id="439334"/>
    <lineage>
        <taxon>Bacteria</taxon>
        <taxon>Bacillati</taxon>
        <taxon>Actinomycetota</taxon>
        <taxon>Actinomycetes</taxon>
        <taxon>Mycobacteriales</taxon>
        <taxon>Mycobacteriaceae</taxon>
        <taxon>Mycobacterium</taxon>
        <taxon>Mycobacterium avium complex (MAC)</taxon>
    </lineage>
</organism>
<dbReference type="InterPro" id="IPR044946">
    <property type="entry name" value="Restrct_endonuc_typeI_TRD_sf"/>
</dbReference>
<proteinExistence type="inferred from homology"/>
<dbReference type="InterPro" id="IPR051212">
    <property type="entry name" value="Type-I_RE_S_subunit"/>
</dbReference>
<sequence>MSEDVVAPDGWTIAPLALCVDVLDSRRKPVNAKGRAARPGPIPYYGATGQVGWIDDYLFDEELVLLGEDGAPFLDKSKPIAYVIDGKSWVNNHAHVLRARREVTSNRYIKHYLDSFDFKDRVQGSTRDKLNQGSMNSIPVLLAPRPTQDTLVAAIDAFESKRASASGHLSAAHRANERFRQAVLAAACSGRLTADWRAERDIEDAADMSGGWESLTLGTIASSIRGGSTEVPRNEPTNYPILRSSSVRPFSIDFSDVRYLSAEQSTREANYLQDGDLLITRLSGSLEYVGNCGIVRLADDARIQYPDRLFCCRLSDPREAQFVELVFAGPEIRSQIEAATRSAAGHQRISISDLKGFHFARPPLDEQAEIVRRVRQLLQLADGLKGRIDAASKHVGRSSQAVLAKAFRGELVGSGGTE</sequence>
<comment type="similarity">
    <text evidence="1">Belongs to the type-I restriction system S methylase family.</text>
</comment>
<gene>
    <name evidence="5" type="ORF">JPH1_22310</name>
</gene>